<sequence>VVTNRKAYHNYLIQDSVEAGIVLTGTEIKSIRAGRYQRKAKWQDREDLNPTIILSLAQAQLRLDNDGGGQLSDFAMLRIASCRVADYWRSEYRNGRMVSLNQVVYQDEDGNEVELIDTLAYDEATDFPLDNYLSARS</sequence>
<evidence type="ECO:0000256" key="2">
    <source>
        <dbReference type="ARBA" id="ARBA00022884"/>
    </source>
</evidence>
<gene>
    <name evidence="3" type="ORF">S12H4_04930</name>
</gene>
<dbReference type="PANTHER" id="PTHR30308">
    <property type="entry name" value="TMRNA-BINDING COMPONENT OF TRANS-TRANSLATION TAGGING COMPLEX"/>
    <property type="match status" value="1"/>
</dbReference>
<dbReference type="EMBL" id="BARW01001577">
    <property type="protein sequence ID" value="GAI61284.1"/>
    <property type="molecule type" value="Genomic_DNA"/>
</dbReference>
<dbReference type="Pfam" id="PF01668">
    <property type="entry name" value="SmpB"/>
    <property type="match status" value="1"/>
</dbReference>
<comment type="caution">
    <text evidence="3">The sequence shown here is derived from an EMBL/GenBank/DDBJ whole genome shotgun (WGS) entry which is preliminary data.</text>
</comment>
<proteinExistence type="predicted"/>
<dbReference type="InterPro" id="IPR023620">
    <property type="entry name" value="SmpB"/>
</dbReference>
<evidence type="ECO:0000313" key="3">
    <source>
        <dbReference type="EMBL" id="GAI61284.1"/>
    </source>
</evidence>
<keyword evidence="1" id="KW-0963">Cytoplasm</keyword>
<evidence type="ECO:0000256" key="1">
    <source>
        <dbReference type="ARBA" id="ARBA00022490"/>
    </source>
</evidence>
<reference evidence="3" key="1">
    <citation type="journal article" date="2014" name="Front. Microbiol.">
        <title>High frequency of phylogenetically diverse reductive dehalogenase-homologous genes in deep subseafloor sedimentary metagenomes.</title>
        <authorList>
            <person name="Kawai M."/>
            <person name="Futagami T."/>
            <person name="Toyoda A."/>
            <person name="Takaki Y."/>
            <person name="Nishi S."/>
            <person name="Hori S."/>
            <person name="Arai W."/>
            <person name="Tsubouchi T."/>
            <person name="Morono Y."/>
            <person name="Uchiyama I."/>
            <person name="Ito T."/>
            <person name="Fujiyama A."/>
            <person name="Inagaki F."/>
            <person name="Takami H."/>
        </authorList>
    </citation>
    <scope>NUCLEOTIDE SEQUENCE</scope>
    <source>
        <strain evidence="3">Expedition CK06-06</strain>
    </source>
</reference>
<accession>X1S0H1</accession>
<protein>
    <submittedName>
        <fullName evidence="3">Uncharacterized protein</fullName>
    </submittedName>
</protein>
<dbReference type="InterPro" id="IPR020081">
    <property type="entry name" value="SsrA-bd_prot_CS"/>
</dbReference>
<dbReference type="GO" id="GO:0003723">
    <property type="term" value="F:RNA binding"/>
    <property type="evidence" value="ECO:0007669"/>
    <property type="project" value="UniProtKB-KW"/>
</dbReference>
<dbReference type="PROSITE" id="PS01317">
    <property type="entry name" value="SSRP"/>
    <property type="match status" value="1"/>
</dbReference>
<dbReference type="SUPFAM" id="SSF74982">
    <property type="entry name" value="Small protein B (SmpB)"/>
    <property type="match status" value="1"/>
</dbReference>
<dbReference type="GO" id="GO:0005829">
    <property type="term" value="C:cytosol"/>
    <property type="evidence" value="ECO:0007669"/>
    <property type="project" value="TreeGrafter"/>
</dbReference>
<dbReference type="AlphaFoldDB" id="X1S0H1"/>
<feature type="non-terminal residue" evidence="3">
    <location>
        <position position="1"/>
    </location>
</feature>
<dbReference type="InterPro" id="IPR000037">
    <property type="entry name" value="SsrA-bd_prot"/>
</dbReference>
<dbReference type="GO" id="GO:0070930">
    <property type="term" value="P:trans-translation-dependent protein tagging"/>
    <property type="evidence" value="ECO:0007669"/>
    <property type="project" value="TreeGrafter"/>
</dbReference>
<dbReference type="Gene3D" id="2.40.280.10">
    <property type="match status" value="1"/>
</dbReference>
<dbReference type="PANTHER" id="PTHR30308:SF2">
    <property type="entry name" value="SSRA-BINDING PROTEIN"/>
    <property type="match status" value="1"/>
</dbReference>
<name>X1S0H1_9ZZZZ</name>
<keyword evidence="2" id="KW-0694">RNA-binding</keyword>
<organism evidence="3">
    <name type="scientific">marine sediment metagenome</name>
    <dbReference type="NCBI Taxonomy" id="412755"/>
    <lineage>
        <taxon>unclassified sequences</taxon>
        <taxon>metagenomes</taxon>
        <taxon>ecological metagenomes</taxon>
    </lineage>
</organism>